<keyword evidence="2" id="KW-0489">Methyltransferase</keyword>
<dbReference type="Gene3D" id="3.40.50.150">
    <property type="entry name" value="Vaccinia Virus protein VP39"/>
    <property type="match status" value="1"/>
</dbReference>
<dbReference type="InterPro" id="IPR029063">
    <property type="entry name" value="SAM-dependent_MTases_sf"/>
</dbReference>
<gene>
    <name evidence="2" type="primary">menG_2</name>
    <name evidence="2" type="ORF">CI1B_34610</name>
</gene>
<dbReference type="EMBL" id="CAADFC020000012">
    <property type="protein sequence ID" value="VIO70863.1"/>
    <property type="molecule type" value="Genomic_DNA"/>
</dbReference>
<dbReference type="Pfam" id="PF08241">
    <property type="entry name" value="Methyltransf_11"/>
    <property type="match status" value="1"/>
</dbReference>
<proteinExistence type="predicted"/>
<dbReference type="PANTHER" id="PTHR42912:SF80">
    <property type="entry name" value="METHYLTRANSFERASE DOMAIN-CONTAINING PROTEIN"/>
    <property type="match status" value="1"/>
</dbReference>
<protein>
    <submittedName>
        <fullName evidence="2">Demethylmenaquinone methyltransferase</fullName>
        <ecNumber evidence="2">2.1.1.163</ecNumber>
    </submittedName>
</protein>
<feature type="domain" description="Methyltransferase type 11" evidence="1">
    <location>
        <begin position="48"/>
        <end position="142"/>
    </location>
</feature>
<dbReference type="InterPro" id="IPR050508">
    <property type="entry name" value="Methyltransf_Superfamily"/>
</dbReference>
<name>A0A508T7N2_9BRAD</name>
<dbReference type="EC" id="2.1.1.163" evidence="2"/>
<organism evidence="2 3">
    <name type="scientific">Bradyrhizobium ivorense</name>
    <dbReference type="NCBI Taxonomy" id="2511166"/>
    <lineage>
        <taxon>Bacteria</taxon>
        <taxon>Pseudomonadati</taxon>
        <taxon>Pseudomonadota</taxon>
        <taxon>Alphaproteobacteria</taxon>
        <taxon>Hyphomicrobiales</taxon>
        <taxon>Nitrobacteraceae</taxon>
        <taxon>Bradyrhizobium</taxon>
    </lineage>
</organism>
<evidence type="ECO:0000313" key="2">
    <source>
        <dbReference type="EMBL" id="VIO70863.1"/>
    </source>
</evidence>
<dbReference type="SUPFAM" id="SSF53335">
    <property type="entry name" value="S-adenosyl-L-methionine-dependent methyltransferases"/>
    <property type="match status" value="1"/>
</dbReference>
<sequence length="274" mass="30208">MSQTGSVISLEHDTPELARSYDEAGLVQFRHGKFLIGPLAIKSGEHVLDIGTGTGRLAEFVTGLVGPNGRVTGIDPLAGRIEIARLRQSDNLQFDTGRAEDLSRFADGQFDAVYLNSVFHWIADKDRALREIRRVLKPGGRLGLNVQDPSRPHQSRVLLRQAIAEAGLADRRQDSNPVLGSTDEELKALFAANGFTGYRSELRALVDIHDDAASLLRWSEASAFGNFLEAFSATERNLVHQAFAKLVEDRRTPEGLSLERYLRFAFARKAPASN</sequence>
<keyword evidence="2" id="KW-0808">Transferase</keyword>
<dbReference type="GO" id="GO:0032259">
    <property type="term" value="P:methylation"/>
    <property type="evidence" value="ECO:0007669"/>
    <property type="project" value="UniProtKB-KW"/>
</dbReference>
<dbReference type="PANTHER" id="PTHR42912">
    <property type="entry name" value="METHYLTRANSFERASE"/>
    <property type="match status" value="1"/>
</dbReference>
<evidence type="ECO:0000313" key="3">
    <source>
        <dbReference type="Proteomes" id="UP000328092"/>
    </source>
</evidence>
<comment type="caution">
    <text evidence="2">The sequence shown here is derived from an EMBL/GenBank/DDBJ whole genome shotgun (WGS) entry which is preliminary data.</text>
</comment>
<dbReference type="InterPro" id="IPR013216">
    <property type="entry name" value="Methyltransf_11"/>
</dbReference>
<evidence type="ECO:0000259" key="1">
    <source>
        <dbReference type="Pfam" id="PF08241"/>
    </source>
</evidence>
<dbReference type="AlphaFoldDB" id="A0A508T7N2"/>
<accession>A0A508T7N2</accession>
<dbReference type="GO" id="GO:0043770">
    <property type="term" value="F:demethylmenaquinone methyltransferase activity"/>
    <property type="evidence" value="ECO:0007669"/>
    <property type="project" value="UniProtKB-EC"/>
</dbReference>
<dbReference type="GO" id="GO:0008757">
    <property type="term" value="F:S-adenosylmethionine-dependent methyltransferase activity"/>
    <property type="evidence" value="ECO:0007669"/>
    <property type="project" value="InterPro"/>
</dbReference>
<dbReference type="Proteomes" id="UP000328092">
    <property type="component" value="Unassembled WGS sequence"/>
</dbReference>
<reference evidence="2" key="1">
    <citation type="submission" date="2019-02" db="EMBL/GenBank/DDBJ databases">
        <authorList>
            <person name="Pothier F.J."/>
        </authorList>
    </citation>
    <scope>NUCLEOTIDE SEQUENCE</scope>
    <source>
        <strain evidence="2">CI-1B</strain>
    </source>
</reference>
<dbReference type="CDD" id="cd02440">
    <property type="entry name" value="AdoMet_MTases"/>
    <property type="match status" value="1"/>
</dbReference>
<keyword evidence="3" id="KW-1185">Reference proteome</keyword>
<dbReference type="OrthoDB" id="7348755at2"/>
<dbReference type="RefSeq" id="WP_139860789.1">
    <property type="nucleotide sequence ID" value="NZ_CAADFC020000012.1"/>
</dbReference>